<feature type="compositionally biased region" description="Acidic residues" evidence="1">
    <location>
        <begin position="185"/>
        <end position="200"/>
    </location>
</feature>
<keyword evidence="3" id="KW-1185">Reference proteome</keyword>
<dbReference type="InParanoid" id="E4ZR12"/>
<dbReference type="EMBL" id="FP929116">
    <property type="protein sequence ID" value="CBX93677.1"/>
    <property type="molecule type" value="Genomic_DNA"/>
</dbReference>
<feature type="region of interest" description="Disordered" evidence="1">
    <location>
        <begin position="183"/>
        <end position="214"/>
    </location>
</feature>
<dbReference type="OrthoDB" id="62952at2759"/>
<feature type="compositionally biased region" description="Low complexity" evidence="1">
    <location>
        <begin position="201"/>
        <end position="214"/>
    </location>
</feature>
<dbReference type="Proteomes" id="UP000002668">
    <property type="component" value="Genome"/>
</dbReference>
<feature type="compositionally biased region" description="Low complexity" evidence="1">
    <location>
        <begin position="91"/>
        <end position="108"/>
    </location>
</feature>
<organism evidence="3">
    <name type="scientific">Leptosphaeria maculans (strain JN3 / isolate v23.1.3 / race Av1-4-5-6-7-8)</name>
    <name type="common">Blackleg fungus</name>
    <name type="synonym">Phoma lingam</name>
    <dbReference type="NCBI Taxonomy" id="985895"/>
    <lineage>
        <taxon>Eukaryota</taxon>
        <taxon>Fungi</taxon>
        <taxon>Dikarya</taxon>
        <taxon>Ascomycota</taxon>
        <taxon>Pezizomycotina</taxon>
        <taxon>Dothideomycetes</taxon>
        <taxon>Pleosporomycetidae</taxon>
        <taxon>Pleosporales</taxon>
        <taxon>Pleosporineae</taxon>
        <taxon>Leptosphaeriaceae</taxon>
        <taxon>Plenodomus</taxon>
        <taxon>Plenodomus lingam/Leptosphaeria maculans species complex</taxon>
    </lineage>
</organism>
<proteinExistence type="predicted"/>
<dbReference type="eggNOG" id="ENOG502TBWJ">
    <property type="taxonomic scope" value="Eukaryota"/>
</dbReference>
<name>E4ZR12_LEPMJ</name>
<dbReference type="VEuPathDB" id="FungiDB:LEMA_P033510.1"/>
<accession>E4ZR12</accession>
<dbReference type="AlphaFoldDB" id="E4ZR12"/>
<gene>
    <name evidence="2" type="ORF">LEMA_P033510.1</name>
</gene>
<dbReference type="HOGENOM" id="CLU_562574_0_0_1"/>
<protein>
    <submittedName>
        <fullName evidence="2">Predicted protein</fullName>
    </submittedName>
</protein>
<dbReference type="GeneID" id="13284892"/>
<sequence>MVAQRRYSVTGQTPPDNAEVLKARSPKLQALDTTVAPTSCGLCCDASGTESNNNNNNSINNNNNNMGVGVGVGVDMGMGMSLGMGIGTGTHTGSTNTGGTNTGTGSDDSGTEALRGRQMAHAGSTVLVRTSSKRSATQLPSPTSPTHYLPPKIARYRLAHHGESHFDLDFGLDHDHDHDFRLDTDTDSDSSTDTDGDSDATTDSSSPSLPVSVASLSDDAPRLEQLQLCAGQGVVDDYDYDDNDNDNHNLDHYHKSTNNSKIHDGDNNNNITTTDGNEDDDDNGMEDLALSPSHSRNHSLDRISLDEQHSLQTSWEAYQKAAMLTTELETKPEAQAQTQSVVESVRTPVTLLTLPPEIRHQIYRNCDNMVLHKPLVYCISTFHGEMQHALASVSRLVREEALAIFYSYNLWVIKVEFRIMYDAFQDWIIRLGPGARLLRLVNFSVRGSLFKPRRTHTQSVMLNGHLVQVTPGAAAFDNLPNLYSPPDGDASFHIDLSEKYVGGKVELLRNDGTTEAGEKAIVFLRKLVQDIWEKRQAGTLNGQDWISMVDGFITFVGGW</sequence>
<feature type="region of interest" description="Disordered" evidence="1">
    <location>
        <begin position="85"/>
        <end position="150"/>
    </location>
</feature>
<dbReference type="OMA" id="MVTQRRY"/>
<evidence type="ECO:0000313" key="2">
    <source>
        <dbReference type="EMBL" id="CBX93677.1"/>
    </source>
</evidence>
<evidence type="ECO:0000313" key="3">
    <source>
        <dbReference type="Proteomes" id="UP000002668"/>
    </source>
</evidence>
<feature type="region of interest" description="Disordered" evidence="1">
    <location>
        <begin position="239"/>
        <end position="298"/>
    </location>
</feature>
<reference evidence="3" key="1">
    <citation type="journal article" date="2011" name="Nat. Commun.">
        <title>Effector diversification within compartments of the Leptosphaeria maculans genome affected by Repeat-Induced Point mutations.</title>
        <authorList>
            <person name="Rouxel T."/>
            <person name="Grandaubert J."/>
            <person name="Hane J.K."/>
            <person name="Hoede C."/>
            <person name="van de Wouw A.P."/>
            <person name="Couloux A."/>
            <person name="Dominguez V."/>
            <person name="Anthouard V."/>
            <person name="Bally P."/>
            <person name="Bourras S."/>
            <person name="Cozijnsen A.J."/>
            <person name="Ciuffetti L.M."/>
            <person name="Degrave A."/>
            <person name="Dilmaghani A."/>
            <person name="Duret L."/>
            <person name="Fudal I."/>
            <person name="Goodwin S.B."/>
            <person name="Gout L."/>
            <person name="Glaser N."/>
            <person name="Linglin J."/>
            <person name="Kema G.H.J."/>
            <person name="Lapalu N."/>
            <person name="Lawrence C.B."/>
            <person name="May K."/>
            <person name="Meyer M."/>
            <person name="Ollivier B."/>
            <person name="Poulain J."/>
            <person name="Schoch C.L."/>
            <person name="Simon A."/>
            <person name="Spatafora J.W."/>
            <person name="Stachowiak A."/>
            <person name="Turgeon B.G."/>
            <person name="Tyler B.M."/>
            <person name="Vincent D."/>
            <person name="Weissenbach J."/>
            <person name="Amselem J."/>
            <person name="Quesneville H."/>
            <person name="Oliver R.P."/>
            <person name="Wincker P."/>
            <person name="Balesdent M.-H."/>
            <person name="Howlett B.J."/>
        </authorList>
    </citation>
    <scope>NUCLEOTIDE SEQUENCE [LARGE SCALE GENOMIC DNA]</scope>
    <source>
        <strain evidence="3">JN3 / isolate v23.1.3 / race Av1-4-5-6-7-8</strain>
    </source>
</reference>
<evidence type="ECO:0000256" key="1">
    <source>
        <dbReference type="SAM" id="MobiDB-lite"/>
    </source>
</evidence>
<feature type="compositionally biased region" description="Basic and acidic residues" evidence="1">
    <location>
        <begin position="245"/>
        <end position="254"/>
    </location>
</feature>
<feature type="compositionally biased region" description="Polar residues" evidence="1">
    <location>
        <begin position="127"/>
        <end position="146"/>
    </location>
</feature>
<feature type="compositionally biased region" description="Acidic residues" evidence="1">
    <location>
        <begin position="276"/>
        <end position="285"/>
    </location>
</feature>